<dbReference type="AlphaFoldDB" id="A0A814ZHN3"/>
<keyword evidence="6" id="KW-0804">Transcription</keyword>
<accession>A0A814ZHN3</accession>
<evidence type="ECO:0000256" key="5">
    <source>
        <dbReference type="ARBA" id="ARBA00023125"/>
    </source>
</evidence>
<dbReference type="InterPro" id="IPR013088">
    <property type="entry name" value="Znf_NHR/GATA"/>
</dbReference>
<dbReference type="GO" id="GO:0003700">
    <property type="term" value="F:DNA-binding transcription factor activity"/>
    <property type="evidence" value="ECO:0007669"/>
    <property type="project" value="InterPro"/>
</dbReference>
<evidence type="ECO:0000256" key="6">
    <source>
        <dbReference type="ARBA" id="ARBA00023163"/>
    </source>
</evidence>
<evidence type="ECO:0000256" key="7">
    <source>
        <dbReference type="ARBA" id="ARBA00023170"/>
    </source>
</evidence>
<dbReference type="SUPFAM" id="SSF57716">
    <property type="entry name" value="Glucocorticoid receptor-like (DNA-binding domain)"/>
    <property type="match status" value="1"/>
</dbReference>
<comment type="caution">
    <text evidence="10">The sequence shown here is derived from an EMBL/GenBank/DDBJ whole genome shotgun (WGS) entry which is preliminary data.</text>
</comment>
<keyword evidence="3" id="KW-0862">Zinc</keyword>
<evidence type="ECO:0000259" key="9">
    <source>
        <dbReference type="PROSITE" id="PS51030"/>
    </source>
</evidence>
<feature type="domain" description="Nuclear receptor" evidence="9">
    <location>
        <begin position="128"/>
        <end position="162"/>
    </location>
</feature>
<keyword evidence="4" id="KW-0805">Transcription regulation</keyword>
<dbReference type="PRINTS" id="PR00047">
    <property type="entry name" value="STROIDFINGER"/>
</dbReference>
<protein>
    <recommendedName>
        <fullName evidence="9">Nuclear receptor domain-containing protein</fullName>
    </recommendedName>
</protein>
<dbReference type="EMBL" id="CAJNOR010002061">
    <property type="protein sequence ID" value="CAF1242031.1"/>
    <property type="molecule type" value="Genomic_DNA"/>
</dbReference>
<dbReference type="Pfam" id="PF00105">
    <property type="entry name" value="zf-C4"/>
    <property type="match status" value="1"/>
</dbReference>
<keyword evidence="1" id="KW-0479">Metal-binding</keyword>
<dbReference type="Proteomes" id="UP000663828">
    <property type="component" value="Unassembled WGS sequence"/>
</dbReference>
<name>A0A814ZHN3_ADIRI</name>
<reference evidence="10" key="1">
    <citation type="submission" date="2021-02" db="EMBL/GenBank/DDBJ databases">
        <authorList>
            <person name="Nowell W R."/>
        </authorList>
    </citation>
    <scope>NUCLEOTIDE SEQUENCE</scope>
</reference>
<keyword evidence="11" id="KW-1185">Reference proteome</keyword>
<dbReference type="GO" id="GO:0008270">
    <property type="term" value="F:zinc ion binding"/>
    <property type="evidence" value="ECO:0007669"/>
    <property type="project" value="UniProtKB-KW"/>
</dbReference>
<keyword evidence="8" id="KW-0539">Nucleus</keyword>
<evidence type="ECO:0000256" key="2">
    <source>
        <dbReference type="ARBA" id="ARBA00022771"/>
    </source>
</evidence>
<dbReference type="Gene3D" id="3.30.50.10">
    <property type="entry name" value="Erythroid Transcription Factor GATA-1, subunit A"/>
    <property type="match status" value="1"/>
</dbReference>
<evidence type="ECO:0000256" key="4">
    <source>
        <dbReference type="ARBA" id="ARBA00023015"/>
    </source>
</evidence>
<keyword evidence="7" id="KW-0675">Receptor</keyword>
<proteinExistence type="predicted"/>
<evidence type="ECO:0000313" key="10">
    <source>
        <dbReference type="EMBL" id="CAF1242031.1"/>
    </source>
</evidence>
<organism evidence="10 11">
    <name type="scientific">Adineta ricciae</name>
    <name type="common">Rotifer</name>
    <dbReference type="NCBI Taxonomy" id="249248"/>
    <lineage>
        <taxon>Eukaryota</taxon>
        <taxon>Metazoa</taxon>
        <taxon>Spiralia</taxon>
        <taxon>Gnathifera</taxon>
        <taxon>Rotifera</taxon>
        <taxon>Eurotatoria</taxon>
        <taxon>Bdelloidea</taxon>
        <taxon>Adinetida</taxon>
        <taxon>Adinetidae</taxon>
        <taxon>Adineta</taxon>
    </lineage>
</organism>
<evidence type="ECO:0000256" key="8">
    <source>
        <dbReference type="ARBA" id="ARBA00023242"/>
    </source>
</evidence>
<dbReference type="GO" id="GO:0043565">
    <property type="term" value="F:sequence-specific DNA binding"/>
    <property type="evidence" value="ECO:0007669"/>
    <property type="project" value="InterPro"/>
</dbReference>
<evidence type="ECO:0000313" key="11">
    <source>
        <dbReference type="Proteomes" id="UP000663828"/>
    </source>
</evidence>
<gene>
    <name evidence="10" type="ORF">XAT740_LOCUS25790</name>
</gene>
<keyword evidence="2" id="KW-0863">Zinc-finger</keyword>
<evidence type="ECO:0000256" key="1">
    <source>
        <dbReference type="ARBA" id="ARBA00022723"/>
    </source>
</evidence>
<sequence>MFPSASSSSFEFNRNLQEFNEESTHTIPATSSSAILDNNNHFSSMMITHGELDEKSNFDEKEEEFHYRSLMSMSTVRNSHYPTNYFNEQSYQYAHSFTQHQQMSMPNMKHRETTSSSLNLIPQNLSEDEFCQICGDLSSGWHCGAITCEACKVSFHNQIISK</sequence>
<keyword evidence="5" id="KW-0238">DNA-binding</keyword>
<dbReference type="InterPro" id="IPR001628">
    <property type="entry name" value="Znf_hrmn_rcpt"/>
</dbReference>
<dbReference type="PROSITE" id="PS51030">
    <property type="entry name" value="NUCLEAR_REC_DBD_2"/>
    <property type="match status" value="1"/>
</dbReference>
<evidence type="ECO:0000256" key="3">
    <source>
        <dbReference type="ARBA" id="ARBA00022833"/>
    </source>
</evidence>